<dbReference type="EMBL" id="JAHRGL010000023">
    <property type="protein sequence ID" value="MBV2133269.1"/>
    <property type="molecule type" value="Genomic_DNA"/>
</dbReference>
<evidence type="ECO:0000313" key="2">
    <source>
        <dbReference type="Proteomes" id="UP000813068"/>
    </source>
</evidence>
<comment type="caution">
    <text evidence="1">The sequence shown here is derived from an EMBL/GenBank/DDBJ whole genome shotgun (WGS) entry which is preliminary data.</text>
</comment>
<proteinExistence type="predicted"/>
<dbReference type="Proteomes" id="UP000813068">
    <property type="component" value="Unassembled WGS sequence"/>
</dbReference>
<accession>A0ABS6MWU1</accession>
<name>A0ABS6MWU1_9GAMM</name>
<dbReference type="RefSeq" id="WP_217681730.1">
    <property type="nucleotide sequence ID" value="NZ_JAHRGL010000023.1"/>
</dbReference>
<sequence length="111" mass="12068">MADIDDKVYQYTLNFSHEAGLETDPVALKDGVLRHMASARTVVTTATLERIGHVHLSLMINTAARYGLSLGEVVIEAVRNGSQPVAALCSAISSRKNGVRRPKQKPTLRLV</sequence>
<keyword evidence="2" id="KW-1185">Reference proteome</keyword>
<protein>
    <submittedName>
        <fullName evidence="1">Uncharacterized protein</fullName>
    </submittedName>
</protein>
<gene>
    <name evidence="1" type="ORF">KRX52_10715</name>
</gene>
<reference evidence="1 2" key="1">
    <citation type="submission" date="2021-06" db="EMBL/GenBank/DDBJ databases">
        <title>Differences between aerobic and microaerobic xylene degrading microbial communities.</title>
        <authorList>
            <person name="Banerjee S."/>
            <person name="Tancsics A."/>
        </authorList>
    </citation>
    <scope>NUCLEOTIDE SEQUENCE [LARGE SCALE GENOMIC DNA]</scope>
    <source>
        <strain evidence="1 2">MAP12</strain>
    </source>
</reference>
<organism evidence="1 2">
    <name type="scientific">Geopseudomonas aromaticivorans</name>
    <dbReference type="NCBI Taxonomy" id="2849492"/>
    <lineage>
        <taxon>Bacteria</taxon>
        <taxon>Pseudomonadati</taxon>
        <taxon>Pseudomonadota</taxon>
        <taxon>Gammaproteobacteria</taxon>
        <taxon>Pseudomonadales</taxon>
        <taxon>Pseudomonadaceae</taxon>
        <taxon>Geopseudomonas</taxon>
    </lineage>
</organism>
<evidence type="ECO:0000313" key="1">
    <source>
        <dbReference type="EMBL" id="MBV2133269.1"/>
    </source>
</evidence>